<sequence>MATQTNGVSFAFTGARARATTRTGGRRFQVARAGAKSSSDARAVIGEMSAVKRDAKALAPGRAENYAAHRESANGDFITPEFAHYALCGTGVLLGSSLSAVLLSLIPTLRSARRTLDEVAYLAASVREEVPDTLAAVRVSGLELTDVMEEVGELTADVGGGIRSAGRGVTATVNTAQAVGRYAAAAIPEIRRRAKPIAGTVKNETIKVLEERAEMEPYSGTIINSTANKAKKGVAAARSALKSAGVARNVGKLYKTIRSPPAKDIKP</sequence>
<dbReference type="RefSeq" id="XP_003078632.2">
    <property type="nucleotide sequence ID" value="XM_003078584.2"/>
</dbReference>
<dbReference type="STRING" id="70448.A0A090LZN1"/>
<proteinExistence type="predicted"/>
<evidence type="ECO:0000313" key="1">
    <source>
        <dbReference type="EMBL" id="CEF97460.1"/>
    </source>
</evidence>
<dbReference type="AlphaFoldDB" id="A0A090LZN1"/>
<dbReference type="EMBL" id="CAID01000004">
    <property type="protein sequence ID" value="CEF97460.1"/>
    <property type="molecule type" value="Genomic_DNA"/>
</dbReference>
<dbReference type="PANTHER" id="PTHR33825:SF5">
    <property type="entry name" value="TRANSMEMBRANE PROTEIN"/>
    <property type="match status" value="1"/>
</dbReference>
<organism evidence="1 2">
    <name type="scientific">Ostreococcus tauri</name>
    <name type="common">Marine green alga</name>
    <dbReference type="NCBI Taxonomy" id="70448"/>
    <lineage>
        <taxon>Eukaryota</taxon>
        <taxon>Viridiplantae</taxon>
        <taxon>Chlorophyta</taxon>
        <taxon>Mamiellophyceae</taxon>
        <taxon>Mamiellales</taxon>
        <taxon>Bathycoccaceae</taxon>
        <taxon>Ostreococcus</taxon>
    </lineage>
</organism>
<dbReference type="InParanoid" id="A0A090LZN1"/>
<dbReference type="Proteomes" id="UP000009170">
    <property type="component" value="Unassembled WGS sequence"/>
</dbReference>
<dbReference type="KEGG" id="ota:OT_ostta04g00950"/>
<keyword evidence="2" id="KW-1185">Reference proteome</keyword>
<name>A0A090LZN1_OSTTA</name>
<protein>
    <submittedName>
        <fullName evidence="1">Unnamed product</fullName>
    </submittedName>
</protein>
<reference evidence="2" key="1">
    <citation type="journal article" date="2006" name="Proc. Natl. Acad. Sci. U.S.A.">
        <title>Genome analysis of the smallest free-living eukaryote Ostreococcus tauri unveils many unique features.</title>
        <authorList>
            <person name="Derelle E."/>
            <person name="Ferraz C."/>
            <person name="Rombauts S."/>
            <person name="Rouze P."/>
            <person name="Worden A.Z."/>
            <person name="Robbens S."/>
            <person name="Partensky F."/>
            <person name="Degroeve S."/>
            <person name="Echeynie S."/>
            <person name="Cooke R."/>
            <person name="Saeys Y."/>
            <person name="Wuyts J."/>
            <person name="Jabbari K."/>
            <person name="Bowler C."/>
            <person name="Panaud O."/>
            <person name="Piegu B."/>
            <person name="Ball S.G."/>
            <person name="Ral J.-P."/>
            <person name="Bouget F.-Y."/>
            <person name="Piganeau G."/>
            <person name="De Baets B."/>
            <person name="Picard A."/>
            <person name="Delseny M."/>
            <person name="Demaille J."/>
            <person name="Van de Peer Y."/>
            <person name="Moreau H."/>
        </authorList>
    </citation>
    <scope>NUCLEOTIDE SEQUENCE [LARGE SCALE GENOMIC DNA]</scope>
    <source>
        <strain evidence="2">OTTH 0595 / CCAP 157/2 / RCC745</strain>
    </source>
</reference>
<dbReference type="OrthoDB" id="1923031at2759"/>
<comment type="caution">
    <text evidence="1">The sequence shown here is derived from an EMBL/GenBank/DDBJ whole genome shotgun (WGS) entry which is preliminary data.</text>
</comment>
<dbReference type="PANTHER" id="PTHR33825">
    <property type="entry name" value="CHITINASE-LIKE PROTEIN"/>
    <property type="match status" value="1"/>
</dbReference>
<reference evidence="1 2" key="2">
    <citation type="journal article" date="2014" name="BMC Genomics">
        <title>An improved genome of the model marine alga Ostreococcus tauri unfolds by assessing Illumina de novo assemblies.</title>
        <authorList>
            <person name="Blanc-Mathieu R."/>
            <person name="Verhelst B."/>
            <person name="Derelle E."/>
            <person name="Rombauts S."/>
            <person name="Bouget F.Y."/>
            <person name="Carre I."/>
            <person name="Chateau A."/>
            <person name="Eyre-Walker A."/>
            <person name="Grimsley N."/>
            <person name="Moreau H."/>
            <person name="Piegu B."/>
            <person name="Rivals E."/>
            <person name="Schackwitz W."/>
            <person name="Van de Peer Y."/>
            <person name="Piganeau G."/>
        </authorList>
    </citation>
    <scope>NUCLEOTIDE SEQUENCE [LARGE SCALE GENOMIC DNA]</scope>
    <source>
        <strain evidence="2">OTTH 0595 / CCAP 157/2 / RCC745</strain>
    </source>
</reference>
<dbReference type="FunCoup" id="A0A090LZN1">
    <property type="interactions" value="178"/>
</dbReference>
<accession>A0A090LZN1</accession>
<dbReference type="GeneID" id="9834315"/>
<evidence type="ECO:0000313" key="2">
    <source>
        <dbReference type="Proteomes" id="UP000009170"/>
    </source>
</evidence>
<gene>
    <name evidence="1" type="ORF">OT_ostta04g00950</name>
</gene>